<evidence type="ECO:0000313" key="2">
    <source>
        <dbReference type="Proteomes" id="UP001153332"/>
    </source>
</evidence>
<accession>A0ACC2JYZ3</accession>
<proteinExistence type="predicted"/>
<sequence>MAIMHIPDENHVVPAEKPDLLPAWVNPDLNRLMVVKKADGDFRSWAESLVDLPAGAMFARITGVSVVWPPSWSSVQAERNLHIELNSNLVFVNHSCAPTLEWDMATMEIRVSRNRDLKKGDFSSTQAQVCTLILLMPLFQMSAKSHQNSIYLTAAAPPTTPRNLLYHLPSTPITDSGFMNQNGEWRSHLTAGVVPASVLAVSRALPG</sequence>
<dbReference type="Proteomes" id="UP001153332">
    <property type="component" value="Unassembled WGS sequence"/>
</dbReference>
<comment type="caution">
    <text evidence="1">The sequence shown here is derived from an EMBL/GenBank/DDBJ whole genome shotgun (WGS) entry which is preliminary data.</text>
</comment>
<keyword evidence="2" id="KW-1185">Reference proteome</keyword>
<evidence type="ECO:0000313" key="1">
    <source>
        <dbReference type="EMBL" id="KAJ8132740.1"/>
    </source>
</evidence>
<reference evidence="1" key="1">
    <citation type="submission" date="2022-12" db="EMBL/GenBank/DDBJ databases">
        <title>Genome Sequence of Lasiodiplodia mahajangana.</title>
        <authorList>
            <person name="Buettner E."/>
        </authorList>
    </citation>
    <scope>NUCLEOTIDE SEQUENCE</scope>
    <source>
        <strain evidence="1">VT137</strain>
    </source>
</reference>
<gene>
    <name evidence="1" type="ORF">O1611_g882</name>
</gene>
<name>A0ACC2JYZ3_9PEZI</name>
<dbReference type="EMBL" id="JAPUUL010000090">
    <property type="protein sequence ID" value="KAJ8132740.1"/>
    <property type="molecule type" value="Genomic_DNA"/>
</dbReference>
<protein>
    <submittedName>
        <fullName evidence="1">Uncharacterized protein</fullName>
    </submittedName>
</protein>
<organism evidence="1 2">
    <name type="scientific">Lasiodiplodia mahajangana</name>
    <dbReference type="NCBI Taxonomy" id="1108764"/>
    <lineage>
        <taxon>Eukaryota</taxon>
        <taxon>Fungi</taxon>
        <taxon>Dikarya</taxon>
        <taxon>Ascomycota</taxon>
        <taxon>Pezizomycotina</taxon>
        <taxon>Dothideomycetes</taxon>
        <taxon>Dothideomycetes incertae sedis</taxon>
        <taxon>Botryosphaeriales</taxon>
        <taxon>Botryosphaeriaceae</taxon>
        <taxon>Lasiodiplodia</taxon>
    </lineage>
</organism>